<accession>A0A815UAE6</accession>
<dbReference type="Proteomes" id="UP000663828">
    <property type="component" value="Unassembled WGS sequence"/>
</dbReference>
<evidence type="ECO:0000313" key="1">
    <source>
        <dbReference type="EMBL" id="CAF1226921.1"/>
    </source>
</evidence>
<dbReference type="Proteomes" id="UP000663852">
    <property type="component" value="Unassembled WGS sequence"/>
</dbReference>
<name>A0A815UAE6_ADIRI</name>
<protein>
    <submittedName>
        <fullName evidence="2">Uncharacterized protein</fullName>
    </submittedName>
</protein>
<organism evidence="2 4">
    <name type="scientific">Adineta ricciae</name>
    <name type="common">Rotifer</name>
    <dbReference type="NCBI Taxonomy" id="249248"/>
    <lineage>
        <taxon>Eukaryota</taxon>
        <taxon>Metazoa</taxon>
        <taxon>Spiralia</taxon>
        <taxon>Gnathifera</taxon>
        <taxon>Rotifera</taxon>
        <taxon>Eurotatoria</taxon>
        <taxon>Bdelloidea</taxon>
        <taxon>Adinetida</taxon>
        <taxon>Adinetidae</taxon>
        <taxon>Adineta</taxon>
    </lineage>
</organism>
<keyword evidence="3" id="KW-1185">Reference proteome</keyword>
<proteinExistence type="predicted"/>
<evidence type="ECO:0000313" key="3">
    <source>
        <dbReference type="Proteomes" id="UP000663828"/>
    </source>
</evidence>
<dbReference type="EMBL" id="CAJNOJ010000696">
    <property type="protein sequence ID" value="CAF1511318.1"/>
    <property type="molecule type" value="Genomic_DNA"/>
</dbReference>
<dbReference type="AlphaFoldDB" id="A0A815UAE6"/>
<evidence type="ECO:0000313" key="2">
    <source>
        <dbReference type="EMBL" id="CAF1511318.1"/>
    </source>
</evidence>
<dbReference type="OrthoDB" id="10073976at2759"/>
<dbReference type="EMBL" id="CAJNOR010001962">
    <property type="protein sequence ID" value="CAF1226921.1"/>
    <property type="molecule type" value="Genomic_DNA"/>
</dbReference>
<sequence length="67" mass="7756">MENSNSDVEHHEDISSDSSFSKSFQNFAQTIHNKVWGDSKWAQTFHDKVWGHANKEDDEAQFTSIKN</sequence>
<evidence type="ECO:0000313" key="4">
    <source>
        <dbReference type="Proteomes" id="UP000663852"/>
    </source>
</evidence>
<reference evidence="2" key="1">
    <citation type="submission" date="2021-02" db="EMBL/GenBank/DDBJ databases">
        <authorList>
            <person name="Nowell W R."/>
        </authorList>
    </citation>
    <scope>NUCLEOTIDE SEQUENCE</scope>
</reference>
<gene>
    <name evidence="2" type="ORF">EDS130_LOCUS43264</name>
    <name evidence="1" type="ORF">XAT740_LOCUS25011</name>
</gene>
<comment type="caution">
    <text evidence="2">The sequence shown here is derived from an EMBL/GenBank/DDBJ whole genome shotgun (WGS) entry which is preliminary data.</text>
</comment>